<comment type="function">
    <text evidence="2">Catalyzes the phosphorylation of pyruvate to phosphoenolpyruvate.</text>
</comment>
<dbReference type="SUPFAM" id="SSF56059">
    <property type="entry name" value="Glutathione synthetase ATP-binding domain-like"/>
    <property type="match status" value="1"/>
</dbReference>
<evidence type="ECO:0000256" key="10">
    <source>
        <dbReference type="ARBA" id="ARBA00022777"/>
    </source>
</evidence>
<comment type="catalytic activity">
    <reaction evidence="14">
        <text>pyruvate + ATP + H2O = phosphoenolpyruvate + AMP + phosphate + 2 H(+)</text>
        <dbReference type="Rhea" id="RHEA:11364"/>
        <dbReference type="ChEBI" id="CHEBI:15361"/>
        <dbReference type="ChEBI" id="CHEBI:15377"/>
        <dbReference type="ChEBI" id="CHEBI:15378"/>
        <dbReference type="ChEBI" id="CHEBI:30616"/>
        <dbReference type="ChEBI" id="CHEBI:43474"/>
        <dbReference type="ChEBI" id="CHEBI:58702"/>
        <dbReference type="ChEBI" id="CHEBI:456215"/>
        <dbReference type="EC" id="2.7.9.2"/>
    </reaction>
</comment>
<dbReference type="Gene3D" id="3.50.30.10">
    <property type="entry name" value="Phosphohistidine domain"/>
    <property type="match status" value="1"/>
</dbReference>
<name>A0AAU9E947_9BACT</name>
<evidence type="ECO:0000256" key="6">
    <source>
        <dbReference type="ARBA" id="ARBA00021623"/>
    </source>
</evidence>
<dbReference type="Gene3D" id="3.30.1490.20">
    <property type="entry name" value="ATP-grasp fold, A domain"/>
    <property type="match status" value="1"/>
</dbReference>
<evidence type="ECO:0000256" key="13">
    <source>
        <dbReference type="ARBA" id="ARBA00033470"/>
    </source>
</evidence>
<evidence type="ECO:0000256" key="12">
    <source>
        <dbReference type="ARBA" id="ARBA00022842"/>
    </source>
</evidence>
<dbReference type="RefSeq" id="WP_338605390.1">
    <property type="nucleotide sequence ID" value="NZ_AP028679.1"/>
</dbReference>
<evidence type="ECO:0000256" key="5">
    <source>
        <dbReference type="ARBA" id="ARBA00011996"/>
    </source>
</evidence>
<protein>
    <recommendedName>
        <fullName evidence="6">Phosphoenolpyruvate synthase</fullName>
        <ecNumber evidence="5">2.7.9.2</ecNumber>
    </recommendedName>
    <alternativeName>
        <fullName evidence="13">Pyruvate, water dikinase</fullName>
    </alternativeName>
</protein>
<evidence type="ECO:0000259" key="15">
    <source>
        <dbReference type="Pfam" id="PF00391"/>
    </source>
</evidence>
<proteinExistence type="inferred from homology"/>
<dbReference type="InterPro" id="IPR036637">
    <property type="entry name" value="Phosphohistidine_dom_sf"/>
</dbReference>
<dbReference type="GO" id="GO:0005524">
    <property type="term" value="F:ATP binding"/>
    <property type="evidence" value="ECO:0007669"/>
    <property type="project" value="UniProtKB-KW"/>
</dbReference>
<evidence type="ECO:0000256" key="9">
    <source>
        <dbReference type="ARBA" id="ARBA00022741"/>
    </source>
</evidence>
<dbReference type="Proteomes" id="UP001366166">
    <property type="component" value="Chromosome"/>
</dbReference>
<dbReference type="AlphaFoldDB" id="A0AAU9E947"/>
<reference evidence="18" key="1">
    <citation type="journal article" date="2023" name="Arch. Microbiol.">
        <title>Desulfoferula mesophilus gen. nov. sp. nov., a mesophilic sulfate-reducing bacterium isolated from a brackish lake sediment.</title>
        <authorList>
            <person name="Watanabe T."/>
            <person name="Yabe T."/>
            <person name="Tsuji J.M."/>
            <person name="Fukui M."/>
        </authorList>
    </citation>
    <scope>NUCLEOTIDE SEQUENCE [LARGE SCALE GENOMIC DNA]</scope>
    <source>
        <strain evidence="18">12FAK</strain>
    </source>
</reference>
<dbReference type="GO" id="GO:0008986">
    <property type="term" value="F:pyruvate, water dikinase activity"/>
    <property type="evidence" value="ECO:0007669"/>
    <property type="project" value="UniProtKB-EC"/>
</dbReference>
<evidence type="ECO:0000256" key="7">
    <source>
        <dbReference type="ARBA" id="ARBA00022679"/>
    </source>
</evidence>
<evidence type="ECO:0000256" key="8">
    <source>
        <dbReference type="ARBA" id="ARBA00022723"/>
    </source>
</evidence>
<keyword evidence="9" id="KW-0547">Nucleotide-binding</keyword>
<dbReference type="InterPro" id="IPR013815">
    <property type="entry name" value="ATP_grasp_subdomain_1"/>
</dbReference>
<evidence type="ECO:0000256" key="14">
    <source>
        <dbReference type="ARBA" id="ARBA00047700"/>
    </source>
</evidence>
<sequence length="856" mass="91926">MVKRIGKILNRLRGGNGSLGPGAHGELKLRFREFKYLLRANNEVLAIIAEIEQQLAEGGQVGLDFLRSRYIAASSKVYKMIRHLGHISDNRYPQLEVAFHRIRAEIDRILEEGGGTRSGVLVLPLENLEPGEAHLAGSKASNLAELARAGLPVPEGFVVTTEAFRSFMDFSGLGGALRQAVMILEGSSLAEVEDFSRLLQQKILDAPLPPELEKELRAGAARLGAQGARGLISLRSSAVGEDTQSSFAGLYRSLLGVSPDGAASAYRAVVAALFAPEAVVYRRRRGLLDQDAEMAVLVQAMVEPKASGVMYTTDPLGGGKGPLLISAVRGLGQSLVDGSVDPDLYRLERRHPPLLLDFCPGGQRESLGLENEGLSRSGLDEAGREEPPLSEGQALELARLGLELEERFTCPQDVEWALTGDNRLVILQSRPLQVLAARAGAEAAPSVEPLLSGGQTARPGAGSGVAFVVEPGGDLKDFPDGGVLVAKSSSPALAAALPRAAALVTDVGGVAGHLASLAREMGVPALVGTGEATKLIAPGREITVDAGGRRIYPGRVTELTGPEPSTSLCRPRPLPIPYWHQAAGLITRLNLTDPHSPRFAPARCSTFHDIIRYVHEMSFKEMFRLGDEVGRDPGGGAQRLEAVLPFELWLIDLGGGLNAGEGVAIKPEQVTSLPGAALLGGLLDPAVDWNRPRPVSLKGLASVFSASLLTPPRDGKVRDMGQRAYAIVSAEYLNFNCRVGYHFTALDSFVGAQQNDNYISFRFHGGAATEDRRQLRAELIERLLTDLGFSVERTGDQVSAFLKKYPAPQMLELLEELGRLILFTRQMDMLMSGRPMVEWLAQAYAAKNYNLSENGE</sequence>
<dbReference type="InterPro" id="IPR002192">
    <property type="entry name" value="PPDK_AMP/ATP-bd"/>
</dbReference>
<keyword evidence="10" id="KW-0418">Kinase</keyword>
<dbReference type="EMBL" id="AP028679">
    <property type="protein sequence ID" value="BEQ13636.1"/>
    <property type="molecule type" value="Genomic_DNA"/>
</dbReference>
<dbReference type="PANTHER" id="PTHR43030">
    <property type="entry name" value="PHOSPHOENOLPYRUVATE SYNTHASE"/>
    <property type="match status" value="1"/>
</dbReference>
<evidence type="ECO:0000256" key="11">
    <source>
        <dbReference type="ARBA" id="ARBA00022840"/>
    </source>
</evidence>
<dbReference type="EC" id="2.7.9.2" evidence="5"/>
<feature type="domain" description="Pyruvate phosphate dikinase AMP/ATP-binding" evidence="16">
    <location>
        <begin position="135"/>
        <end position="443"/>
    </location>
</feature>
<dbReference type="InterPro" id="IPR006319">
    <property type="entry name" value="PEP_synth"/>
</dbReference>
<dbReference type="KEGG" id="dmp:FAK_07020"/>
<keyword evidence="12" id="KW-0460">Magnesium</keyword>
<evidence type="ECO:0000313" key="18">
    <source>
        <dbReference type="Proteomes" id="UP001366166"/>
    </source>
</evidence>
<keyword evidence="11" id="KW-0067">ATP-binding</keyword>
<organism evidence="17 18">
    <name type="scientific">Desulfoferula mesophila</name>
    <dbReference type="NCBI Taxonomy" id="3058419"/>
    <lineage>
        <taxon>Bacteria</taxon>
        <taxon>Pseudomonadati</taxon>
        <taxon>Thermodesulfobacteriota</taxon>
        <taxon>Desulfarculia</taxon>
        <taxon>Desulfarculales</taxon>
        <taxon>Desulfarculaceae</taxon>
        <taxon>Desulfoferula</taxon>
    </lineage>
</organism>
<dbReference type="InterPro" id="IPR008279">
    <property type="entry name" value="PEP-util_enz_mobile_dom"/>
</dbReference>
<keyword evidence="7" id="KW-0808">Transferase</keyword>
<keyword evidence="18" id="KW-1185">Reference proteome</keyword>
<dbReference type="Pfam" id="PF01326">
    <property type="entry name" value="PPDK_N"/>
    <property type="match status" value="1"/>
</dbReference>
<evidence type="ECO:0000256" key="3">
    <source>
        <dbReference type="ARBA" id="ARBA00004742"/>
    </source>
</evidence>
<comment type="cofactor">
    <cofactor evidence="1">
        <name>Mg(2+)</name>
        <dbReference type="ChEBI" id="CHEBI:18420"/>
    </cofactor>
</comment>
<dbReference type="SUPFAM" id="SSF52009">
    <property type="entry name" value="Phosphohistidine domain"/>
    <property type="match status" value="1"/>
</dbReference>
<dbReference type="Gene3D" id="3.30.470.20">
    <property type="entry name" value="ATP-grasp fold, B domain"/>
    <property type="match status" value="1"/>
</dbReference>
<dbReference type="Pfam" id="PF00391">
    <property type="entry name" value="PEP-utilizers"/>
    <property type="match status" value="1"/>
</dbReference>
<evidence type="ECO:0000256" key="4">
    <source>
        <dbReference type="ARBA" id="ARBA00007837"/>
    </source>
</evidence>
<comment type="pathway">
    <text evidence="3">Carbohydrate biosynthesis; gluconeogenesis.</text>
</comment>
<evidence type="ECO:0000256" key="2">
    <source>
        <dbReference type="ARBA" id="ARBA00002988"/>
    </source>
</evidence>
<evidence type="ECO:0000256" key="1">
    <source>
        <dbReference type="ARBA" id="ARBA00001946"/>
    </source>
</evidence>
<gene>
    <name evidence="17" type="ORF">FAK_07020</name>
</gene>
<comment type="similarity">
    <text evidence="4">Belongs to the PEP-utilizing enzyme family.</text>
</comment>
<feature type="domain" description="PEP-utilising enzyme mobile" evidence="15">
    <location>
        <begin position="478"/>
        <end position="546"/>
    </location>
</feature>
<dbReference type="PANTHER" id="PTHR43030:SF1">
    <property type="entry name" value="PHOSPHOENOLPYRUVATE SYNTHASE"/>
    <property type="match status" value="1"/>
</dbReference>
<dbReference type="GO" id="GO:0046872">
    <property type="term" value="F:metal ion binding"/>
    <property type="evidence" value="ECO:0007669"/>
    <property type="project" value="UniProtKB-KW"/>
</dbReference>
<accession>A0AAU9E947</accession>
<evidence type="ECO:0000313" key="17">
    <source>
        <dbReference type="EMBL" id="BEQ13636.1"/>
    </source>
</evidence>
<keyword evidence="8" id="KW-0479">Metal-binding</keyword>
<evidence type="ECO:0000259" key="16">
    <source>
        <dbReference type="Pfam" id="PF01326"/>
    </source>
</evidence>